<sequence length="87" mass="9329">MKTGVLAGNLDEQSSRLSLPASAVMNHESFPCLALVDSGCEQNLIDKNLVHQLNLPTQVLPTLIGVTTLGGLCELQPWTFQPQPSNS</sequence>
<reference evidence="1 2" key="1">
    <citation type="submission" date="2021-06" db="EMBL/GenBank/DDBJ databases">
        <authorList>
            <person name="Palmer J.M."/>
        </authorList>
    </citation>
    <scope>NUCLEOTIDE SEQUENCE [LARGE SCALE GENOMIC DNA]</scope>
    <source>
        <strain evidence="1 2">CL_MEX2019</strain>
        <tissue evidence="1">Muscle</tissue>
    </source>
</reference>
<dbReference type="Proteomes" id="UP001352852">
    <property type="component" value="Unassembled WGS sequence"/>
</dbReference>
<comment type="caution">
    <text evidence="1">The sequence shown here is derived from an EMBL/GenBank/DDBJ whole genome shotgun (WGS) entry which is preliminary data.</text>
</comment>
<keyword evidence="2" id="KW-1185">Reference proteome</keyword>
<accession>A0ABU7ELU9</accession>
<dbReference type="EMBL" id="JAHUTJ010058495">
    <property type="protein sequence ID" value="MED6287278.1"/>
    <property type="molecule type" value="Genomic_DNA"/>
</dbReference>
<protein>
    <recommendedName>
        <fullName evidence="3">Peptidase A2 domain-containing protein</fullName>
    </recommendedName>
</protein>
<organism evidence="1 2">
    <name type="scientific">Characodon lateralis</name>
    <dbReference type="NCBI Taxonomy" id="208331"/>
    <lineage>
        <taxon>Eukaryota</taxon>
        <taxon>Metazoa</taxon>
        <taxon>Chordata</taxon>
        <taxon>Craniata</taxon>
        <taxon>Vertebrata</taxon>
        <taxon>Euteleostomi</taxon>
        <taxon>Actinopterygii</taxon>
        <taxon>Neopterygii</taxon>
        <taxon>Teleostei</taxon>
        <taxon>Neoteleostei</taxon>
        <taxon>Acanthomorphata</taxon>
        <taxon>Ovalentaria</taxon>
        <taxon>Atherinomorphae</taxon>
        <taxon>Cyprinodontiformes</taxon>
        <taxon>Goodeidae</taxon>
        <taxon>Characodon</taxon>
    </lineage>
</organism>
<evidence type="ECO:0000313" key="2">
    <source>
        <dbReference type="Proteomes" id="UP001352852"/>
    </source>
</evidence>
<gene>
    <name evidence="1" type="ORF">CHARACLAT_014724</name>
</gene>
<evidence type="ECO:0000313" key="1">
    <source>
        <dbReference type="EMBL" id="MED6287278.1"/>
    </source>
</evidence>
<evidence type="ECO:0008006" key="3">
    <source>
        <dbReference type="Google" id="ProtNLM"/>
    </source>
</evidence>
<dbReference type="Gene3D" id="2.40.70.10">
    <property type="entry name" value="Acid Proteases"/>
    <property type="match status" value="1"/>
</dbReference>
<proteinExistence type="predicted"/>
<name>A0ABU7ELU9_9TELE</name>
<dbReference type="InterPro" id="IPR021109">
    <property type="entry name" value="Peptidase_aspartic_dom_sf"/>
</dbReference>
<dbReference type="CDD" id="cd00303">
    <property type="entry name" value="retropepsin_like"/>
    <property type="match status" value="1"/>
</dbReference>